<protein>
    <submittedName>
        <fullName evidence="1">Restriction endonuclease subunit M</fullName>
    </submittedName>
</protein>
<comment type="caution">
    <text evidence="1">The sequence shown here is derived from an EMBL/GenBank/DDBJ whole genome shotgun (WGS) entry which is preliminary data.</text>
</comment>
<keyword evidence="1" id="KW-0378">Hydrolase</keyword>
<keyword evidence="1" id="KW-0255">Endonuclease</keyword>
<reference evidence="1 2" key="1">
    <citation type="submission" date="2017-09" db="EMBL/GenBank/DDBJ databases">
        <title>Depth-based differentiation of microbial function through sediment-hosted aquifers and enrichment of novel symbionts in the deep terrestrial subsurface.</title>
        <authorList>
            <person name="Probst A.J."/>
            <person name="Ladd B."/>
            <person name="Jarett J.K."/>
            <person name="Geller-Mcgrath D.E."/>
            <person name="Sieber C.M."/>
            <person name="Emerson J.B."/>
            <person name="Anantharaman K."/>
            <person name="Thomas B.C."/>
            <person name="Malmstrom R."/>
            <person name="Stieglmeier M."/>
            <person name="Klingl A."/>
            <person name="Woyke T."/>
            <person name="Ryan C.M."/>
            <person name="Banfield J.F."/>
        </authorList>
    </citation>
    <scope>NUCLEOTIDE SEQUENCE [LARGE SCALE GENOMIC DNA]</scope>
    <source>
        <strain evidence="1">CG11_big_fil_rev_8_21_14_0_20_40_12</strain>
    </source>
</reference>
<feature type="non-terminal residue" evidence="1">
    <location>
        <position position="1"/>
    </location>
</feature>
<dbReference type="EMBL" id="PCVI01000064">
    <property type="protein sequence ID" value="PIQ69764.1"/>
    <property type="molecule type" value="Genomic_DNA"/>
</dbReference>
<organism evidence="1 2">
    <name type="scientific">Candidatus Shapirobacteria bacterium CG11_big_fil_rev_8_21_14_0_20_40_12</name>
    <dbReference type="NCBI Taxonomy" id="1974889"/>
    <lineage>
        <taxon>Bacteria</taxon>
        <taxon>Candidatus Shapironibacteriota</taxon>
    </lineage>
</organism>
<dbReference type="GO" id="GO:0004519">
    <property type="term" value="F:endonuclease activity"/>
    <property type="evidence" value="ECO:0007669"/>
    <property type="project" value="UniProtKB-KW"/>
</dbReference>
<evidence type="ECO:0000313" key="1">
    <source>
        <dbReference type="EMBL" id="PIQ69764.1"/>
    </source>
</evidence>
<accession>A0A2H0KHA2</accession>
<dbReference type="AlphaFoldDB" id="A0A2H0KHA2"/>
<sequence>EIGPLFKGQGVEARKTYIEGISQVLINCRKFLVDDFDIFLVANDKYNLYPTIAEKSNLKIVKQFKRPVLNRTERDKGAYSEIIFHLKIKG</sequence>
<keyword evidence="1" id="KW-0540">Nuclease</keyword>
<dbReference type="Proteomes" id="UP000231371">
    <property type="component" value="Unassembled WGS sequence"/>
</dbReference>
<proteinExistence type="predicted"/>
<evidence type="ECO:0000313" key="2">
    <source>
        <dbReference type="Proteomes" id="UP000231371"/>
    </source>
</evidence>
<gene>
    <name evidence="1" type="ORF">COV89_04200</name>
</gene>
<name>A0A2H0KHA2_9BACT</name>